<dbReference type="RefSeq" id="WP_051965484.1">
    <property type="nucleotide sequence ID" value="NZ_CP045798.1"/>
</dbReference>
<name>A0A7G6E4G4_THEFR</name>
<evidence type="ECO:0000313" key="1">
    <source>
        <dbReference type="EMBL" id="QNB46968.1"/>
    </source>
</evidence>
<proteinExistence type="predicted"/>
<dbReference type="KEGG" id="tfr:BR63_12030"/>
<gene>
    <name evidence="1" type="ORF">BR63_12030</name>
</gene>
<accession>A0A7G6E4G4</accession>
<dbReference type="AlphaFoldDB" id="A0A7G6E4G4"/>
<dbReference type="OrthoDB" id="1680763at2"/>
<keyword evidence="2" id="KW-1185">Reference proteome</keyword>
<reference evidence="1 2" key="1">
    <citation type="journal article" date="2019" name="Front. Microbiol.">
        <title>Thermoanaerosceptrum fracticalcis gen. nov. sp. nov., a Novel Fumarate-Fermenting Microorganism From a Deep Fractured Carbonate Aquifer of the US Great Basin.</title>
        <authorList>
            <person name="Hamilton-Brehm S.D."/>
            <person name="Stewart L.E."/>
            <person name="Zavarin M."/>
            <person name="Caldwell M."/>
            <person name="Lawson P.A."/>
            <person name="Onstott T.C."/>
            <person name="Grzymski J."/>
            <person name="Neveux I."/>
            <person name="Lollar B.S."/>
            <person name="Russell C.E."/>
            <person name="Moser D.P."/>
        </authorList>
    </citation>
    <scope>NUCLEOTIDE SEQUENCE [LARGE SCALE GENOMIC DNA]</scope>
    <source>
        <strain evidence="1 2">DRI-13</strain>
    </source>
</reference>
<evidence type="ECO:0000313" key="2">
    <source>
        <dbReference type="Proteomes" id="UP000515847"/>
    </source>
</evidence>
<protein>
    <submittedName>
        <fullName evidence="1">Uncharacterized protein</fullName>
    </submittedName>
</protein>
<organism evidence="1 2">
    <name type="scientific">Thermanaerosceptrum fracticalcis</name>
    <dbReference type="NCBI Taxonomy" id="1712410"/>
    <lineage>
        <taxon>Bacteria</taxon>
        <taxon>Bacillati</taxon>
        <taxon>Bacillota</taxon>
        <taxon>Clostridia</taxon>
        <taxon>Eubacteriales</taxon>
        <taxon>Peptococcaceae</taxon>
        <taxon>Thermanaerosceptrum</taxon>
    </lineage>
</organism>
<dbReference type="EMBL" id="CP045798">
    <property type="protein sequence ID" value="QNB46968.1"/>
    <property type="molecule type" value="Genomic_DNA"/>
</dbReference>
<dbReference type="Proteomes" id="UP000515847">
    <property type="component" value="Chromosome"/>
</dbReference>
<sequence length="147" mass="16351">MNLGIELITETTLTLISDHQFRLELYSGNVLLPISVGNDVYNLTCNILPHKVVAATGRRASYDIGTGLGPLEAKPAKLVPVNAEELPELTLKVLNNKVLDQAEFKQYFALRIVSDNKAWDIPLARPDVKVYWTSRGEFIIPLGHLIN</sequence>